<evidence type="ECO:0000313" key="2">
    <source>
        <dbReference type="Proteomes" id="UP000427769"/>
    </source>
</evidence>
<name>A0A5K7Z663_9BACT</name>
<dbReference type="KEGG" id="dwd:DSCW_39150"/>
<sequence length="120" mass="13408">MSSNFHVEFEKSNGNLHVRPSGDFDGSSAWELVNLLHEQYDGHGQVYIDTANLTALRPFGCSTFQCRLNRRHLPFERLHFKGDKGAEIAPKGSTVIAHSPKCRCGGDCANCKCNRSKEKQ</sequence>
<dbReference type="RefSeq" id="WP_155305320.1">
    <property type="nucleotide sequence ID" value="NZ_AP021875.1"/>
</dbReference>
<dbReference type="EMBL" id="AP021875">
    <property type="protein sequence ID" value="BBO76498.1"/>
    <property type="molecule type" value="Genomic_DNA"/>
</dbReference>
<protein>
    <recommendedName>
        <fullName evidence="3">STAS domain-containing protein</fullName>
    </recommendedName>
</protein>
<keyword evidence="2" id="KW-1185">Reference proteome</keyword>
<gene>
    <name evidence="1" type="ORF">DSCW_39150</name>
</gene>
<evidence type="ECO:0000313" key="1">
    <source>
        <dbReference type="EMBL" id="BBO76498.1"/>
    </source>
</evidence>
<proteinExistence type="predicted"/>
<evidence type="ECO:0008006" key="3">
    <source>
        <dbReference type="Google" id="ProtNLM"/>
    </source>
</evidence>
<dbReference type="AlphaFoldDB" id="A0A5K7Z663"/>
<reference evidence="1 2" key="1">
    <citation type="submission" date="2019-11" db="EMBL/GenBank/DDBJ databases">
        <title>Comparative genomics of hydrocarbon-degrading Desulfosarcina strains.</title>
        <authorList>
            <person name="Watanabe M."/>
            <person name="Kojima H."/>
            <person name="Fukui M."/>
        </authorList>
    </citation>
    <scope>NUCLEOTIDE SEQUENCE [LARGE SCALE GENOMIC DNA]</scope>
    <source>
        <strain evidence="1 2">PP31</strain>
    </source>
</reference>
<dbReference type="Proteomes" id="UP000427769">
    <property type="component" value="Chromosome"/>
</dbReference>
<dbReference type="OrthoDB" id="5459827at2"/>
<accession>A0A5K7Z663</accession>
<organism evidence="1 2">
    <name type="scientific">Desulfosarcina widdelii</name>
    <dbReference type="NCBI Taxonomy" id="947919"/>
    <lineage>
        <taxon>Bacteria</taxon>
        <taxon>Pseudomonadati</taxon>
        <taxon>Thermodesulfobacteriota</taxon>
        <taxon>Desulfobacteria</taxon>
        <taxon>Desulfobacterales</taxon>
        <taxon>Desulfosarcinaceae</taxon>
        <taxon>Desulfosarcina</taxon>
    </lineage>
</organism>